<gene>
    <name evidence="1" type="ORF">GCM10010136_16640</name>
</gene>
<dbReference type="RefSeq" id="WP_189489545.1">
    <property type="nucleotide sequence ID" value="NZ_BMZO01000005.1"/>
</dbReference>
<sequence length="153" mass="14986">MADALEANKTAIGIAETAKVVGNLAGPAVGAVEGYQAVLEDASAAAKMAGAVNGALKQIDNTMISSVVFGVTTLGASPAAGPSLGVVPVAVGVLAASAANATYSASPAERYVDAVIDAITPGIEKGISLAIQVHDIHGAMLNKGLSTLGEVFE</sequence>
<keyword evidence="2" id="KW-1185">Reference proteome</keyword>
<evidence type="ECO:0000313" key="2">
    <source>
        <dbReference type="Proteomes" id="UP000641137"/>
    </source>
</evidence>
<name>A0A8J3DP90_9HYPH</name>
<organism evidence="1 2">
    <name type="scientific">Limoniibacter endophyticus</name>
    <dbReference type="NCBI Taxonomy" id="1565040"/>
    <lineage>
        <taxon>Bacteria</taxon>
        <taxon>Pseudomonadati</taxon>
        <taxon>Pseudomonadota</taxon>
        <taxon>Alphaproteobacteria</taxon>
        <taxon>Hyphomicrobiales</taxon>
        <taxon>Bartonellaceae</taxon>
        <taxon>Limoniibacter</taxon>
    </lineage>
</organism>
<dbReference type="EMBL" id="BMZO01000005">
    <property type="protein sequence ID" value="GHC70398.1"/>
    <property type="molecule type" value="Genomic_DNA"/>
</dbReference>
<reference evidence="1" key="1">
    <citation type="journal article" date="2014" name="Int. J. Syst. Evol. Microbiol.">
        <title>Complete genome sequence of Corynebacterium casei LMG S-19264T (=DSM 44701T), isolated from a smear-ripened cheese.</title>
        <authorList>
            <consortium name="US DOE Joint Genome Institute (JGI-PGF)"/>
            <person name="Walter F."/>
            <person name="Albersmeier A."/>
            <person name="Kalinowski J."/>
            <person name="Ruckert C."/>
        </authorList>
    </citation>
    <scope>NUCLEOTIDE SEQUENCE</scope>
    <source>
        <strain evidence="1">KCTC 42097</strain>
    </source>
</reference>
<reference evidence="1" key="2">
    <citation type="submission" date="2020-09" db="EMBL/GenBank/DDBJ databases">
        <authorList>
            <person name="Sun Q."/>
            <person name="Kim S."/>
        </authorList>
    </citation>
    <scope>NUCLEOTIDE SEQUENCE</scope>
    <source>
        <strain evidence="1">KCTC 42097</strain>
    </source>
</reference>
<dbReference type="AlphaFoldDB" id="A0A8J3DP90"/>
<protein>
    <submittedName>
        <fullName evidence="1">Uncharacterized protein</fullName>
    </submittedName>
</protein>
<proteinExistence type="predicted"/>
<accession>A0A8J3DP90</accession>
<comment type="caution">
    <text evidence="1">The sequence shown here is derived from an EMBL/GenBank/DDBJ whole genome shotgun (WGS) entry which is preliminary data.</text>
</comment>
<evidence type="ECO:0000313" key="1">
    <source>
        <dbReference type="EMBL" id="GHC70398.1"/>
    </source>
</evidence>
<dbReference type="Proteomes" id="UP000641137">
    <property type="component" value="Unassembled WGS sequence"/>
</dbReference>